<proteinExistence type="predicted"/>
<dbReference type="Proteomes" id="UP000263012">
    <property type="component" value="Chromosome"/>
</dbReference>
<evidence type="ECO:0000313" key="2">
    <source>
        <dbReference type="Proteomes" id="UP000263012"/>
    </source>
</evidence>
<evidence type="ECO:0000313" key="1">
    <source>
        <dbReference type="EMBL" id="AUX10575.1"/>
    </source>
</evidence>
<dbReference type="EMBL" id="CP025066">
    <property type="protein sequence ID" value="AUX10575.1"/>
    <property type="molecule type" value="Genomic_DNA"/>
</dbReference>
<keyword evidence="2" id="KW-1185">Reference proteome</keyword>
<sequence length="70" mass="8054">MLLSNNAKDFEPLHRDRTHAGIVLYREQDLPDRDPEGLGRALDEVFAQYGAGGLENEIVDLGDWYDWLHE</sequence>
<gene>
    <name evidence="1" type="ORF">AArcSl_2964</name>
</gene>
<dbReference type="KEGG" id="hdf:AArcSl_2964"/>
<organism evidence="1 2">
    <name type="scientific">Halalkaliarchaeum desulfuricum</name>
    <dbReference type="NCBI Taxonomy" id="2055893"/>
    <lineage>
        <taxon>Archaea</taxon>
        <taxon>Methanobacteriati</taxon>
        <taxon>Methanobacteriota</taxon>
        <taxon>Stenosarchaea group</taxon>
        <taxon>Halobacteria</taxon>
        <taxon>Halobacteriales</taxon>
        <taxon>Haloferacaceae</taxon>
        <taxon>Halalkaliarchaeum</taxon>
    </lineage>
</organism>
<protein>
    <recommendedName>
        <fullName evidence="3">DUF5615 domain-containing protein</fullName>
    </recommendedName>
</protein>
<name>A0A343TNA3_9EURY</name>
<reference evidence="2" key="1">
    <citation type="submission" date="2017-11" db="EMBL/GenBank/DDBJ databases">
        <title>Phenotypic and genomic properties of facultatively anaerobic sulfur-reducing natronoarchaea from hypersaline soda lakes.</title>
        <authorList>
            <person name="Sorokin D.Y."/>
            <person name="Kublanov I.V."/>
            <person name="Roman P."/>
            <person name="Sinninghe Damste J.S."/>
            <person name="Golyshin P.N."/>
            <person name="Rojo D."/>
            <person name="Ciordia S."/>
            <person name="Mena M.D.C."/>
            <person name="Ferrer M."/>
            <person name="Messina E."/>
            <person name="Smedile F."/>
            <person name="La Spada G."/>
            <person name="La Cono V."/>
            <person name="Yakimov M.M."/>
        </authorList>
    </citation>
    <scope>NUCLEOTIDE SEQUENCE [LARGE SCALE GENOMIC DNA]</scope>
    <source>
        <strain evidence="2">AArc-Sl</strain>
    </source>
</reference>
<accession>A0A343TNA3</accession>
<dbReference type="AlphaFoldDB" id="A0A343TNA3"/>
<evidence type="ECO:0008006" key="3">
    <source>
        <dbReference type="Google" id="ProtNLM"/>
    </source>
</evidence>